<dbReference type="AlphaFoldDB" id="A0A0P4VVX5"/>
<evidence type="ECO:0000256" key="5">
    <source>
        <dbReference type="ARBA" id="ARBA00023159"/>
    </source>
</evidence>
<dbReference type="InterPro" id="IPR021394">
    <property type="entry name" value="Med25_PTOV"/>
</dbReference>
<dbReference type="EMBL" id="GDRN01092632">
    <property type="protein sequence ID" value="JAI60071.1"/>
    <property type="molecule type" value="Transcribed_RNA"/>
</dbReference>
<dbReference type="GO" id="GO:0016592">
    <property type="term" value="C:mediator complex"/>
    <property type="evidence" value="ECO:0007669"/>
    <property type="project" value="TreeGrafter"/>
</dbReference>
<feature type="region of interest" description="Disordered" evidence="9">
    <location>
        <begin position="318"/>
        <end position="342"/>
    </location>
</feature>
<organism evidence="11">
    <name type="scientific">Scylla olivacea</name>
    <name type="common">Orange mud crab</name>
    <name type="synonym">Cancer olivacea</name>
    <dbReference type="NCBI Taxonomy" id="85551"/>
    <lineage>
        <taxon>Eukaryota</taxon>
        <taxon>Metazoa</taxon>
        <taxon>Ecdysozoa</taxon>
        <taxon>Arthropoda</taxon>
        <taxon>Crustacea</taxon>
        <taxon>Multicrustacea</taxon>
        <taxon>Malacostraca</taxon>
        <taxon>Eumalacostraca</taxon>
        <taxon>Eucarida</taxon>
        <taxon>Decapoda</taxon>
        <taxon>Pleocyemata</taxon>
        <taxon>Brachyura</taxon>
        <taxon>Eubrachyura</taxon>
        <taxon>Portunoidea</taxon>
        <taxon>Portunidae</taxon>
        <taxon>Portuninae</taxon>
        <taxon>Scylla</taxon>
    </lineage>
</organism>
<evidence type="ECO:0000256" key="2">
    <source>
        <dbReference type="ARBA" id="ARBA00009102"/>
    </source>
</evidence>
<dbReference type="InterPro" id="IPR021419">
    <property type="entry name" value="Mediator_Med25_VWA"/>
</dbReference>
<feature type="region of interest" description="Disordered" evidence="9">
    <location>
        <begin position="234"/>
        <end position="283"/>
    </location>
</feature>
<dbReference type="GO" id="GO:0005667">
    <property type="term" value="C:transcription regulator complex"/>
    <property type="evidence" value="ECO:0007669"/>
    <property type="project" value="TreeGrafter"/>
</dbReference>
<dbReference type="Gene3D" id="2.40.290.30">
    <property type="entry name" value="Mediator complex subunit 25, ACID domain"/>
    <property type="match status" value="1"/>
</dbReference>
<keyword evidence="6" id="KW-0804">Transcription</keyword>
<proteinExistence type="inferred from homology"/>
<feature type="compositionally biased region" description="Polar residues" evidence="9">
    <location>
        <begin position="328"/>
        <end position="339"/>
    </location>
</feature>
<comment type="subcellular location">
    <subcellularLocation>
        <location evidence="1">Nucleus</location>
    </subcellularLocation>
</comment>
<feature type="region of interest" description="Disordered" evidence="9">
    <location>
        <begin position="685"/>
        <end position="751"/>
    </location>
</feature>
<dbReference type="SUPFAM" id="SSF53300">
    <property type="entry name" value="vWA-like"/>
    <property type="match status" value="1"/>
</dbReference>
<evidence type="ECO:0000259" key="10">
    <source>
        <dbReference type="PROSITE" id="PS50234"/>
    </source>
</evidence>
<evidence type="ECO:0000256" key="7">
    <source>
        <dbReference type="ARBA" id="ARBA00023242"/>
    </source>
</evidence>
<keyword evidence="7" id="KW-0539">Nucleus</keyword>
<feature type="compositionally biased region" description="Low complexity" evidence="9">
    <location>
        <begin position="261"/>
        <end position="277"/>
    </location>
</feature>
<accession>A0A0P4VVX5</accession>
<feature type="region of interest" description="Disordered" evidence="9">
    <location>
        <begin position="358"/>
        <end position="420"/>
    </location>
</feature>
<dbReference type="GO" id="GO:0045944">
    <property type="term" value="P:positive regulation of transcription by RNA polymerase II"/>
    <property type="evidence" value="ECO:0007669"/>
    <property type="project" value="TreeGrafter"/>
</dbReference>
<comment type="similarity">
    <text evidence="2">Belongs to the Mediator complex subunit 25 family.</text>
</comment>
<sequence length="795" mass="86843">MNFDRTDIVFVVEKSVSMKTYLAELLESYITPIISLFGGGLSEESDVIFTQSSMVQYASVFYGTELSLMGGWGQVECFGPTCSETEILNSIRNARYTGRNLTRQAFIMDGLQAALNMFEAMKQRSPAGENVQRCCILVTQSISMSNPWSPTNLEKVILDIKRNKIQLSVVSAHKLVELYCLFNAAGGDHQSTLNKNYASKPQHLVLLQGFSLQERAVSPSLIPYCQTTPVATPPAAPPAHMAPSVNVPTQAGPGPSPNPLGPGATTPSPGPVVTVGSPAPPQPPHMVRPGAVNPMVVNPSQTCGPQVPVVRSIMPRMINPPRPRWPTDNVTGSTNTPPMNTWIAPNPRPQVISSMMLNQQPQPPVPTDGMGPKPQQQQPTSMPNVDGSMINSNIQGQNPQQAQMSVGPTGVNPTMNPPNQRSVVWQGTLEWQEKKPDNNSRVVHQVTCKMTSMMVDGEPEVKADHWATTLIMQMIPKHILGSIGNTFFRNVKTVMFLPDQSHALEILTNFLFRGMAGCVHVSHPSPHPSPHQQSDVKVIILLYSSEKKAYVGFVPIDQLSFVNKIKSVIQNARKSQTTNMMAPGTGPTTSHMGVPGNAGLQQLPSTAAGSGMNVIPTQSMIIHNNPQLTQALSQPLNQGGTNLLGTNQMSQIPGSGVTQGPGVNVQMAPGQSVLATQLTTRPPLNLQQQPQQQQQQQQTEMLQMRQNPQQQPQQQQHHTLRQQVHQQRPSLTMSLGQQGPGGTAALGQPRMMQPMQGTGLKQLLQQQQQHVRLQHQQQQVQQQQQQQQWQSLWVS</sequence>
<keyword evidence="4" id="KW-0805">Transcription regulation</keyword>
<evidence type="ECO:0000256" key="1">
    <source>
        <dbReference type="ARBA" id="ARBA00004123"/>
    </source>
</evidence>
<dbReference type="InterPro" id="IPR002035">
    <property type="entry name" value="VWF_A"/>
</dbReference>
<evidence type="ECO:0000256" key="6">
    <source>
        <dbReference type="ARBA" id="ARBA00023163"/>
    </source>
</evidence>
<dbReference type="Pfam" id="PF11232">
    <property type="entry name" value="Med25"/>
    <property type="match status" value="1"/>
</dbReference>
<evidence type="ECO:0000256" key="4">
    <source>
        <dbReference type="ARBA" id="ARBA00023015"/>
    </source>
</evidence>
<dbReference type="PANTHER" id="PTHR12433:SF11">
    <property type="entry name" value="MEDIATOR OF RNA POLYMERASE II TRANSCRIPTION SUBUNIT 25"/>
    <property type="match status" value="1"/>
</dbReference>
<protein>
    <recommendedName>
        <fullName evidence="3">Mediator of RNA polymerase II transcription subunit 25</fullName>
    </recommendedName>
    <alternativeName>
        <fullName evidence="8">Mediator complex subunit 25</fullName>
    </alternativeName>
</protein>
<feature type="domain" description="VWFA" evidence="10">
    <location>
        <begin position="7"/>
        <end position="221"/>
    </location>
</feature>
<reference evidence="11" key="1">
    <citation type="submission" date="2015-09" db="EMBL/GenBank/DDBJ databases">
        <title>Scylla olivacea transcriptome.</title>
        <authorList>
            <person name="Ikhwanuddin M."/>
        </authorList>
    </citation>
    <scope>NUCLEOTIDE SEQUENCE</scope>
</reference>
<name>A0A0P4VVX5_SCYOL</name>
<dbReference type="PANTHER" id="PTHR12433">
    <property type="entry name" value="MEDIATOR OF RNA POLYMERASE II TRANSCRIPTION SUBUNIT 25"/>
    <property type="match status" value="1"/>
</dbReference>
<dbReference type="EMBL" id="GDRN01092633">
    <property type="protein sequence ID" value="JAI60070.1"/>
    <property type="molecule type" value="Transcribed_RNA"/>
</dbReference>
<dbReference type="InterPro" id="IPR036465">
    <property type="entry name" value="vWFA_dom_sf"/>
</dbReference>
<evidence type="ECO:0000256" key="3">
    <source>
        <dbReference type="ARBA" id="ARBA00019694"/>
    </source>
</evidence>
<dbReference type="InterPro" id="IPR038196">
    <property type="entry name" value="Med25_PTOV_sf"/>
</dbReference>
<dbReference type="Gene3D" id="3.40.50.410">
    <property type="entry name" value="von Willebrand factor, type A domain"/>
    <property type="match status" value="1"/>
</dbReference>
<keyword evidence="5" id="KW-0010">Activator</keyword>
<evidence type="ECO:0000256" key="8">
    <source>
        <dbReference type="ARBA" id="ARBA00031958"/>
    </source>
</evidence>
<dbReference type="PROSITE" id="PS50234">
    <property type="entry name" value="VWFA"/>
    <property type="match status" value="1"/>
</dbReference>
<feature type="compositionally biased region" description="Polar residues" evidence="9">
    <location>
        <begin position="374"/>
        <end position="420"/>
    </location>
</feature>
<evidence type="ECO:0000313" key="11">
    <source>
        <dbReference type="EMBL" id="JAI60070.1"/>
    </source>
</evidence>
<dbReference type="Pfam" id="PF11265">
    <property type="entry name" value="Med25_VWA"/>
    <property type="match status" value="1"/>
</dbReference>
<feature type="compositionally biased region" description="Low complexity" evidence="9">
    <location>
        <begin position="685"/>
        <end position="728"/>
    </location>
</feature>
<evidence type="ECO:0000256" key="9">
    <source>
        <dbReference type="SAM" id="MobiDB-lite"/>
    </source>
</evidence>